<organism evidence="6 7">
    <name type="scientific">Aerolutibacter ruishenii</name>
    <dbReference type="NCBI Taxonomy" id="686800"/>
    <lineage>
        <taxon>Bacteria</taxon>
        <taxon>Pseudomonadati</taxon>
        <taxon>Pseudomonadota</taxon>
        <taxon>Gammaproteobacteria</taxon>
        <taxon>Lysobacterales</taxon>
        <taxon>Lysobacteraceae</taxon>
        <taxon>Aerolutibacter</taxon>
    </lineage>
</organism>
<dbReference type="OrthoDB" id="9803824at2"/>
<reference evidence="6 7" key="1">
    <citation type="journal article" date="2015" name="Stand. Genomic Sci.">
        <title>Genomic Encyclopedia of Bacterial and Archaeal Type Strains, Phase III: the genomes of soil and plant-associated and newly described type strains.</title>
        <authorList>
            <person name="Whitman W.B."/>
            <person name="Woyke T."/>
            <person name="Klenk H.P."/>
            <person name="Zhou Y."/>
            <person name="Lilburn T.G."/>
            <person name="Beck B.J."/>
            <person name="De Vos P."/>
            <person name="Vandamme P."/>
            <person name="Eisen J.A."/>
            <person name="Garrity G."/>
            <person name="Hugenholtz P."/>
            <person name="Kyrpides N.C."/>
        </authorList>
    </citation>
    <scope>NUCLEOTIDE SEQUENCE [LARGE SCALE GENOMIC DNA]</scope>
    <source>
        <strain evidence="6 7">CGMCC 1.10136</strain>
    </source>
</reference>
<dbReference type="NCBIfam" id="TIGR00254">
    <property type="entry name" value="GGDEF"/>
    <property type="match status" value="1"/>
</dbReference>
<evidence type="ECO:0000313" key="6">
    <source>
        <dbReference type="EMBL" id="TWI12476.1"/>
    </source>
</evidence>
<feature type="transmembrane region" description="Helical" evidence="4">
    <location>
        <begin position="113"/>
        <end position="134"/>
    </location>
</feature>
<feature type="transmembrane region" description="Helical" evidence="4">
    <location>
        <begin position="85"/>
        <end position="106"/>
    </location>
</feature>
<feature type="domain" description="GGDEF" evidence="5">
    <location>
        <begin position="259"/>
        <end position="386"/>
    </location>
</feature>
<proteinExistence type="predicted"/>
<protein>
    <recommendedName>
        <fullName evidence="2">diguanylate cyclase</fullName>
        <ecNumber evidence="2">2.7.7.65</ecNumber>
    </recommendedName>
</protein>
<dbReference type="GO" id="GO:0052621">
    <property type="term" value="F:diguanylate cyclase activity"/>
    <property type="evidence" value="ECO:0007669"/>
    <property type="project" value="UniProtKB-EC"/>
</dbReference>
<name>A0A562LXY5_9GAMM</name>
<dbReference type="GO" id="GO:1902201">
    <property type="term" value="P:negative regulation of bacterial-type flagellum-dependent cell motility"/>
    <property type="evidence" value="ECO:0007669"/>
    <property type="project" value="TreeGrafter"/>
</dbReference>
<evidence type="ECO:0000259" key="5">
    <source>
        <dbReference type="PROSITE" id="PS50887"/>
    </source>
</evidence>
<dbReference type="InterPro" id="IPR050469">
    <property type="entry name" value="Diguanylate_Cyclase"/>
</dbReference>
<dbReference type="PROSITE" id="PS50887">
    <property type="entry name" value="GGDEF"/>
    <property type="match status" value="1"/>
</dbReference>
<evidence type="ECO:0000313" key="7">
    <source>
        <dbReference type="Proteomes" id="UP000316471"/>
    </source>
</evidence>
<dbReference type="Gene3D" id="3.30.70.270">
    <property type="match status" value="1"/>
</dbReference>
<feature type="transmembrane region" description="Helical" evidence="4">
    <location>
        <begin position="58"/>
        <end position="79"/>
    </location>
</feature>
<keyword evidence="4" id="KW-1133">Transmembrane helix</keyword>
<dbReference type="InterPro" id="IPR000160">
    <property type="entry name" value="GGDEF_dom"/>
</dbReference>
<evidence type="ECO:0000256" key="4">
    <source>
        <dbReference type="SAM" id="Phobius"/>
    </source>
</evidence>
<dbReference type="EC" id="2.7.7.65" evidence="2"/>
<accession>A0A562LXY5</accession>
<evidence type="ECO:0000256" key="2">
    <source>
        <dbReference type="ARBA" id="ARBA00012528"/>
    </source>
</evidence>
<dbReference type="Proteomes" id="UP000316471">
    <property type="component" value="Unassembled WGS sequence"/>
</dbReference>
<comment type="catalytic activity">
    <reaction evidence="3">
        <text>2 GTP = 3',3'-c-di-GMP + 2 diphosphate</text>
        <dbReference type="Rhea" id="RHEA:24898"/>
        <dbReference type="ChEBI" id="CHEBI:33019"/>
        <dbReference type="ChEBI" id="CHEBI:37565"/>
        <dbReference type="ChEBI" id="CHEBI:58805"/>
        <dbReference type="EC" id="2.7.7.65"/>
    </reaction>
</comment>
<dbReference type="FunFam" id="3.30.70.270:FF:000001">
    <property type="entry name" value="Diguanylate cyclase domain protein"/>
    <property type="match status" value="1"/>
</dbReference>
<comment type="cofactor">
    <cofactor evidence="1">
        <name>Mg(2+)</name>
        <dbReference type="ChEBI" id="CHEBI:18420"/>
    </cofactor>
</comment>
<dbReference type="PANTHER" id="PTHR45138">
    <property type="entry name" value="REGULATORY COMPONENTS OF SENSORY TRANSDUCTION SYSTEM"/>
    <property type="match status" value="1"/>
</dbReference>
<keyword evidence="4" id="KW-0472">Membrane</keyword>
<feature type="transmembrane region" description="Helical" evidence="4">
    <location>
        <begin position="190"/>
        <end position="210"/>
    </location>
</feature>
<keyword evidence="4" id="KW-0812">Transmembrane</keyword>
<dbReference type="GO" id="GO:0005886">
    <property type="term" value="C:plasma membrane"/>
    <property type="evidence" value="ECO:0007669"/>
    <property type="project" value="TreeGrafter"/>
</dbReference>
<feature type="transmembrane region" description="Helical" evidence="4">
    <location>
        <begin position="166"/>
        <end position="184"/>
    </location>
</feature>
<dbReference type="GO" id="GO:0043709">
    <property type="term" value="P:cell adhesion involved in single-species biofilm formation"/>
    <property type="evidence" value="ECO:0007669"/>
    <property type="project" value="TreeGrafter"/>
</dbReference>
<dbReference type="SUPFAM" id="SSF55073">
    <property type="entry name" value="Nucleotide cyclase"/>
    <property type="match status" value="1"/>
</dbReference>
<dbReference type="Pfam" id="PF00990">
    <property type="entry name" value="GGDEF"/>
    <property type="match status" value="1"/>
</dbReference>
<dbReference type="InterPro" id="IPR029787">
    <property type="entry name" value="Nucleotide_cyclase"/>
</dbReference>
<dbReference type="RefSeq" id="WP_144812382.1">
    <property type="nucleotide sequence ID" value="NZ_VLKP01000003.1"/>
</dbReference>
<gene>
    <name evidence="6" type="ORF">IP93_00817</name>
</gene>
<keyword evidence="7" id="KW-1185">Reference proteome</keyword>
<dbReference type="CDD" id="cd01949">
    <property type="entry name" value="GGDEF"/>
    <property type="match status" value="1"/>
</dbReference>
<dbReference type="AlphaFoldDB" id="A0A562LXY5"/>
<feature type="transmembrane region" description="Helical" evidence="4">
    <location>
        <begin position="140"/>
        <end position="159"/>
    </location>
</feature>
<evidence type="ECO:0000256" key="3">
    <source>
        <dbReference type="ARBA" id="ARBA00034247"/>
    </source>
</evidence>
<dbReference type="SMART" id="SM00267">
    <property type="entry name" value="GGDEF"/>
    <property type="match status" value="1"/>
</dbReference>
<comment type="caution">
    <text evidence="6">The sequence shown here is derived from an EMBL/GenBank/DDBJ whole genome shotgun (WGS) entry which is preliminary data.</text>
</comment>
<evidence type="ECO:0000256" key="1">
    <source>
        <dbReference type="ARBA" id="ARBA00001946"/>
    </source>
</evidence>
<dbReference type="EMBL" id="VLKP01000003">
    <property type="protein sequence ID" value="TWI12476.1"/>
    <property type="molecule type" value="Genomic_DNA"/>
</dbReference>
<dbReference type="InterPro" id="IPR043128">
    <property type="entry name" value="Rev_trsase/Diguanyl_cyclase"/>
</dbReference>
<dbReference type="PANTHER" id="PTHR45138:SF9">
    <property type="entry name" value="DIGUANYLATE CYCLASE DGCM-RELATED"/>
    <property type="match status" value="1"/>
</dbReference>
<sequence length="399" mass="43386">MSGRESRHEPWWVDTGRRTFWTSLQAPRRFWLKGGLDTLDGPARDTVVTAQVEATRPAFSVVIGIGGLFLMVVGAMEAMGATPGIGYGAALTVLAGLCVVAIAVALWRLQSWYLRLTLTLVAMGMVGMFLSVPMPGVDTYVLARIGLFNLLPITLLALLVRPMATWLLVAVVVLVSILRVALHGTPPGGLWLHALYLVAIVALGLVLRGYRTGFAIDAYRVRQQLWDQANVDALTGVLNRAGWNRVSVPLYQDAAATDRPTSLVYFDVDHFKQVNDTWGHERGDEVLQALGRVLHARQDDRIRPARVGGEEFAVLLVDMTEEEVMGFCRRVCDEFAQTVDAAGVTLSVGVAHRLPGEAMHMQLKRADGALYVAKRRGRNRIEVDGSAPAAGHGTAGDTA</sequence>